<dbReference type="SUPFAM" id="SSF52540">
    <property type="entry name" value="P-loop containing nucleoside triphosphate hydrolases"/>
    <property type="match status" value="1"/>
</dbReference>
<dbReference type="GO" id="GO:0043138">
    <property type="term" value="F:3'-5' DNA helicase activity"/>
    <property type="evidence" value="ECO:0007669"/>
    <property type="project" value="UniProtKB-EC"/>
</dbReference>
<keyword evidence="8" id="KW-0347">Helicase</keyword>
<protein>
    <recommendedName>
        <fullName evidence="5">DNA 3'-5' helicase</fullName>
        <ecNumber evidence="5">5.6.2.4</ecNumber>
    </recommendedName>
    <alternativeName>
        <fullName evidence="6">DNA 3'-5' helicase Q1</fullName>
    </alternativeName>
</protein>
<evidence type="ECO:0000259" key="7">
    <source>
        <dbReference type="PROSITE" id="PS51194"/>
    </source>
</evidence>
<keyword evidence="8" id="KW-0547">Nucleotide-binding</keyword>
<feature type="domain" description="Helicase C-terminal" evidence="7">
    <location>
        <begin position="67"/>
        <end position="201"/>
    </location>
</feature>
<comment type="catalytic activity">
    <reaction evidence="4">
        <text>Couples ATP hydrolysis with the unwinding of duplex DNA by translocating in the 3'-5' direction.</text>
        <dbReference type="EC" id="5.6.2.4"/>
    </reaction>
</comment>
<dbReference type="GO" id="GO:0005737">
    <property type="term" value="C:cytoplasm"/>
    <property type="evidence" value="ECO:0007669"/>
    <property type="project" value="TreeGrafter"/>
</dbReference>
<keyword evidence="9" id="KW-1185">Reference proteome</keyword>
<dbReference type="Gene3D" id="3.40.50.300">
    <property type="entry name" value="P-loop containing nucleotide triphosphate hydrolases"/>
    <property type="match status" value="1"/>
</dbReference>
<evidence type="ECO:0000256" key="2">
    <source>
        <dbReference type="ARBA" id="ARBA00023125"/>
    </source>
</evidence>
<keyword evidence="8" id="KW-0067">ATP-binding</keyword>
<dbReference type="PANTHER" id="PTHR13710">
    <property type="entry name" value="DNA HELICASE RECQ FAMILY MEMBER"/>
    <property type="match status" value="1"/>
</dbReference>
<evidence type="ECO:0000256" key="3">
    <source>
        <dbReference type="ARBA" id="ARBA00023235"/>
    </source>
</evidence>
<keyword evidence="8" id="KW-0378">Hydrolase</keyword>
<gene>
    <name evidence="8" type="ORF">KP79_PYT22572</name>
</gene>
<dbReference type="PROSITE" id="PS51194">
    <property type="entry name" value="HELICASE_CTER"/>
    <property type="match status" value="1"/>
</dbReference>
<comment type="similarity">
    <text evidence="1">Belongs to the helicase family. RecQ subfamily.</text>
</comment>
<evidence type="ECO:0000256" key="1">
    <source>
        <dbReference type="ARBA" id="ARBA00005446"/>
    </source>
</evidence>
<evidence type="ECO:0000256" key="6">
    <source>
        <dbReference type="ARBA" id="ARBA00044566"/>
    </source>
</evidence>
<name>A0A210QGR3_MIZYE</name>
<dbReference type="Proteomes" id="UP000242188">
    <property type="component" value="Unassembled WGS sequence"/>
</dbReference>
<dbReference type="InterPro" id="IPR027417">
    <property type="entry name" value="P-loop_NTPase"/>
</dbReference>
<dbReference type="AlphaFoldDB" id="A0A210QGR3"/>
<dbReference type="InterPro" id="IPR001650">
    <property type="entry name" value="Helicase_C-like"/>
</dbReference>
<dbReference type="SMART" id="SM00490">
    <property type="entry name" value="HELICc"/>
    <property type="match status" value="1"/>
</dbReference>
<accession>A0A210QGR3</accession>
<evidence type="ECO:0000256" key="4">
    <source>
        <dbReference type="ARBA" id="ARBA00034617"/>
    </source>
</evidence>
<organism evidence="8 9">
    <name type="scientific">Mizuhopecten yessoensis</name>
    <name type="common">Japanese scallop</name>
    <name type="synonym">Patinopecten yessoensis</name>
    <dbReference type="NCBI Taxonomy" id="6573"/>
    <lineage>
        <taxon>Eukaryota</taxon>
        <taxon>Metazoa</taxon>
        <taxon>Spiralia</taxon>
        <taxon>Lophotrochozoa</taxon>
        <taxon>Mollusca</taxon>
        <taxon>Bivalvia</taxon>
        <taxon>Autobranchia</taxon>
        <taxon>Pteriomorphia</taxon>
        <taxon>Pectinida</taxon>
        <taxon>Pectinoidea</taxon>
        <taxon>Pectinidae</taxon>
        <taxon>Mizuhopecten</taxon>
    </lineage>
</organism>
<reference evidence="8 9" key="1">
    <citation type="journal article" date="2017" name="Nat. Ecol. Evol.">
        <title>Scallop genome provides insights into evolution of bilaterian karyotype and development.</title>
        <authorList>
            <person name="Wang S."/>
            <person name="Zhang J."/>
            <person name="Jiao W."/>
            <person name="Li J."/>
            <person name="Xun X."/>
            <person name="Sun Y."/>
            <person name="Guo X."/>
            <person name="Huan P."/>
            <person name="Dong B."/>
            <person name="Zhang L."/>
            <person name="Hu X."/>
            <person name="Sun X."/>
            <person name="Wang J."/>
            <person name="Zhao C."/>
            <person name="Wang Y."/>
            <person name="Wang D."/>
            <person name="Huang X."/>
            <person name="Wang R."/>
            <person name="Lv J."/>
            <person name="Li Y."/>
            <person name="Zhang Z."/>
            <person name="Liu B."/>
            <person name="Lu W."/>
            <person name="Hui Y."/>
            <person name="Liang J."/>
            <person name="Zhou Z."/>
            <person name="Hou R."/>
            <person name="Li X."/>
            <person name="Liu Y."/>
            <person name="Li H."/>
            <person name="Ning X."/>
            <person name="Lin Y."/>
            <person name="Zhao L."/>
            <person name="Xing Q."/>
            <person name="Dou J."/>
            <person name="Li Y."/>
            <person name="Mao J."/>
            <person name="Guo H."/>
            <person name="Dou H."/>
            <person name="Li T."/>
            <person name="Mu C."/>
            <person name="Jiang W."/>
            <person name="Fu Q."/>
            <person name="Fu X."/>
            <person name="Miao Y."/>
            <person name="Liu J."/>
            <person name="Yu Q."/>
            <person name="Li R."/>
            <person name="Liao H."/>
            <person name="Li X."/>
            <person name="Kong Y."/>
            <person name="Jiang Z."/>
            <person name="Chourrout D."/>
            <person name="Li R."/>
            <person name="Bao Z."/>
        </authorList>
    </citation>
    <scope>NUCLEOTIDE SEQUENCE [LARGE SCALE GENOMIC DNA]</scope>
    <source>
        <strain evidence="8 9">PY_sf001</strain>
    </source>
</reference>
<dbReference type="EC" id="5.6.2.4" evidence="5"/>
<dbReference type="PANTHER" id="PTHR13710:SF105">
    <property type="entry name" value="ATP-DEPENDENT DNA HELICASE Q1"/>
    <property type="match status" value="1"/>
</dbReference>
<keyword evidence="3" id="KW-0413">Isomerase</keyword>
<comment type="caution">
    <text evidence="8">The sequence shown here is derived from an EMBL/GenBank/DDBJ whole genome shotgun (WGS) entry which is preliminary data.</text>
</comment>
<dbReference type="GO" id="GO:0003677">
    <property type="term" value="F:DNA binding"/>
    <property type="evidence" value="ECO:0007669"/>
    <property type="project" value="UniProtKB-KW"/>
</dbReference>
<evidence type="ECO:0000256" key="5">
    <source>
        <dbReference type="ARBA" id="ARBA00034808"/>
    </source>
</evidence>
<dbReference type="Pfam" id="PF00271">
    <property type="entry name" value="Helicase_C"/>
    <property type="match status" value="1"/>
</dbReference>
<dbReference type="EMBL" id="NEDP02003750">
    <property type="protein sequence ID" value="OWF47907.1"/>
    <property type="molecule type" value="Genomic_DNA"/>
</dbReference>
<dbReference type="GO" id="GO:0005694">
    <property type="term" value="C:chromosome"/>
    <property type="evidence" value="ECO:0007669"/>
    <property type="project" value="TreeGrafter"/>
</dbReference>
<dbReference type="STRING" id="6573.A0A210QGR3"/>
<evidence type="ECO:0000313" key="8">
    <source>
        <dbReference type="EMBL" id="OWF47907.1"/>
    </source>
</evidence>
<keyword evidence="2" id="KW-0238">DNA-binding</keyword>
<dbReference type="GO" id="GO:0009378">
    <property type="term" value="F:four-way junction helicase activity"/>
    <property type="evidence" value="ECO:0007669"/>
    <property type="project" value="TreeGrafter"/>
</dbReference>
<dbReference type="GO" id="GO:0000724">
    <property type="term" value="P:double-strand break repair via homologous recombination"/>
    <property type="evidence" value="ECO:0007669"/>
    <property type="project" value="TreeGrafter"/>
</dbReference>
<evidence type="ECO:0000313" key="9">
    <source>
        <dbReference type="Proteomes" id="UP000242188"/>
    </source>
</evidence>
<sequence>MKRSGGEHEKGGKEAFRKWFSYIGERRSLSVLNLKEKTLEIRTSPDKPNIMLVVHKIPTSLQMAMAWLVDALSDSNCPRTILYCHSIKDASNIYSYLKTELPECDMLDIFHCETPEEKKTNIIKELQTVDSQLKMVIATSALGMGIDVADTHSVIVYIVPKHLTDIIQEIGRVGRDGRSSVAMLLYNSYHLNKVDPDVKEM</sequence>
<proteinExistence type="inferred from homology"/>
<dbReference type="OrthoDB" id="6107726at2759"/>